<keyword evidence="2" id="KW-1185">Reference proteome</keyword>
<accession>A0A346FD21</accession>
<gene>
    <name evidence="1" type="primary">73</name>
    <name evidence="1" type="ORF">SEA_RONALDO_73</name>
</gene>
<dbReference type="EMBL" id="MH479925">
    <property type="protein sequence ID" value="AXN53635.1"/>
    <property type="molecule type" value="Genomic_DNA"/>
</dbReference>
<sequence>MSDKYIQAAFEKVCNESVSVQNWYVSLYQNVPYYGGPEEGGWWGSDTEIVAYQQFLTEEDAKAALDRVRKLADEYTQQAANEFNLQCANECEWLEERGLESDYLPEPDGPISFWVTIEQKVGQFNEEGTRGYE</sequence>
<name>A0A346FD21_9CAUD</name>
<evidence type="ECO:0000313" key="1">
    <source>
        <dbReference type="EMBL" id="AXN53635.1"/>
    </source>
</evidence>
<evidence type="ECO:0000313" key="2">
    <source>
        <dbReference type="Proteomes" id="UP000258385"/>
    </source>
</evidence>
<reference evidence="1 2" key="1">
    <citation type="submission" date="2018-06" db="EMBL/GenBank/DDBJ databases">
        <authorList>
            <person name="DeCurzio J.M."/>
            <person name="Delesalle V.A."/>
            <person name="Garlena R.A."/>
            <person name="Russell D.A."/>
            <person name="Pope W.H."/>
            <person name="Jacobs-Sera D."/>
            <person name="Hatfull G.F."/>
        </authorList>
    </citation>
    <scope>NUCLEOTIDE SEQUENCE [LARGE SCALE GENOMIC DNA]</scope>
</reference>
<proteinExistence type="predicted"/>
<dbReference type="RefSeq" id="YP_009807769.1">
    <property type="nucleotide sequence ID" value="NC_048028.1"/>
</dbReference>
<dbReference type="Proteomes" id="UP000258385">
    <property type="component" value="Segment"/>
</dbReference>
<protein>
    <submittedName>
        <fullName evidence="1">Uncharacterized protein</fullName>
    </submittedName>
</protein>
<dbReference type="GeneID" id="54998653"/>
<dbReference type="KEGG" id="vg:54998653"/>
<organism evidence="1 2">
    <name type="scientific">Gordonia phage Ronaldo</name>
    <dbReference type="NCBI Taxonomy" id="2250397"/>
    <lineage>
        <taxon>Viruses</taxon>
        <taxon>Duplodnaviria</taxon>
        <taxon>Heunggongvirae</taxon>
        <taxon>Uroviricota</taxon>
        <taxon>Caudoviricetes</taxon>
        <taxon>Ronaldovirus</taxon>
        <taxon>Ronaldovirus ronaldo</taxon>
    </lineage>
</organism>